<protein>
    <submittedName>
        <fullName evidence="1">Uncharacterized protein</fullName>
    </submittedName>
</protein>
<sequence>MPCIPEPNLFAGFRLKRARNKLCASGLKKGGMPNFAFRICVIVSFLLAP</sequence>
<proteinExistence type="predicted"/>
<reference evidence="1" key="1">
    <citation type="submission" date="2014-12" db="EMBL/GenBank/DDBJ databases">
        <title>Insight into the proteome of Arion vulgaris.</title>
        <authorList>
            <person name="Aradska J."/>
            <person name="Bulat T."/>
            <person name="Smidak R."/>
            <person name="Sarate P."/>
            <person name="Gangsoo J."/>
            <person name="Sialana F."/>
            <person name="Bilban M."/>
            <person name="Lubec G."/>
        </authorList>
    </citation>
    <scope>NUCLEOTIDE SEQUENCE</scope>
    <source>
        <tissue evidence="1">Skin</tissue>
    </source>
</reference>
<dbReference type="EMBL" id="HACG01042755">
    <property type="protein sequence ID" value="CEK89620.1"/>
    <property type="molecule type" value="Transcribed_RNA"/>
</dbReference>
<dbReference type="AlphaFoldDB" id="A0A0B7BBY5"/>
<accession>A0A0B7BBY5</accession>
<evidence type="ECO:0000313" key="1">
    <source>
        <dbReference type="EMBL" id="CEK89620.1"/>
    </source>
</evidence>
<gene>
    <name evidence="1" type="primary">ORF171988</name>
</gene>
<name>A0A0B7BBY5_9EUPU</name>
<organism evidence="1">
    <name type="scientific">Arion vulgaris</name>
    <dbReference type="NCBI Taxonomy" id="1028688"/>
    <lineage>
        <taxon>Eukaryota</taxon>
        <taxon>Metazoa</taxon>
        <taxon>Spiralia</taxon>
        <taxon>Lophotrochozoa</taxon>
        <taxon>Mollusca</taxon>
        <taxon>Gastropoda</taxon>
        <taxon>Heterobranchia</taxon>
        <taxon>Euthyneura</taxon>
        <taxon>Panpulmonata</taxon>
        <taxon>Eupulmonata</taxon>
        <taxon>Stylommatophora</taxon>
        <taxon>Helicina</taxon>
        <taxon>Arionoidea</taxon>
        <taxon>Arionidae</taxon>
        <taxon>Arion</taxon>
    </lineage>
</organism>